<name>A0A366X623_9RHOB</name>
<organism evidence="1 2">
    <name type="scientific">Phaeobacter gallaeciensis</name>
    <dbReference type="NCBI Taxonomy" id="60890"/>
    <lineage>
        <taxon>Bacteria</taxon>
        <taxon>Pseudomonadati</taxon>
        <taxon>Pseudomonadota</taxon>
        <taxon>Alphaproteobacteria</taxon>
        <taxon>Rhodobacterales</taxon>
        <taxon>Roseobacteraceae</taxon>
        <taxon>Phaeobacter</taxon>
    </lineage>
</organism>
<dbReference type="Proteomes" id="UP000252706">
    <property type="component" value="Unassembled WGS sequence"/>
</dbReference>
<dbReference type="RefSeq" id="WP_113822979.1">
    <property type="nucleotide sequence ID" value="NZ_QOCE01000020.1"/>
</dbReference>
<comment type="caution">
    <text evidence="1">The sequence shown here is derived from an EMBL/GenBank/DDBJ whole genome shotgun (WGS) entry which is preliminary data.</text>
</comment>
<dbReference type="OrthoDB" id="7866873at2"/>
<dbReference type="EMBL" id="QOCE01000020">
    <property type="protein sequence ID" value="RBW57377.1"/>
    <property type="molecule type" value="Genomic_DNA"/>
</dbReference>
<accession>A0A366X623</accession>
<evidence type="ECO:0000313" key="1">
    <source>
        <dbReference type="EMBL" id="RBW57377.1"/>
    </source>
</evidence>
<sequence length="123" mass="13760">MELTHTKPTSHQTRFKQHASHGPAQFDCETAILLRAIFLPIFERATGWTGLIDTLQSKGYHLAFRSGLLCLTDQSSGTRICGLRFLGLRMQDLVARLGRPYVLAYAGQSADGEVLRHPPRRIV</sequence>
<gene>
    <name evidence="1" type="ORF">DS909_08260</name>
</gene>
<protein>
    <submittedName>
        <fullName evidence="1">Uncharacterized protein</fullName>
    </submittedName>
</protein>
<dbReference type="AlphaFoldDB" id="A0A366X623"/>
<evidence type="ECO:0000313" key="2">
    <source>
        <dbReference type="Proteomes" id="UP000252706"/>
    </source>
</evidence>
<proteinExistence type="predicted"/>
<reference evidence="1 2" key="1">
    <citation type="submission" date="2018-07" db="EMBL/GenBank/DDBJ databases">
        <title>Modular assembly of carbohydrate-degrading microbial communities in the ocean.</title>
        <authorList>
            <person name="Enke T.N."/>
            <person name="Datta M.S."/>
            <person name="Schwartzman J.A."/>
            <person name="Cermak N."/>
            <person name="Schmitz D.A."/>
            <person name="Barrere J."/>
            <person name="Cordero O.X."/>
        </authorList>
    </citation>
    <scope>NUCLEOTIDE SEQUENCE [LARGE SCALE GENOMIC DNA]</scope>
    <source>
        <strain evidence="1 2">C3M10</strain>
    </source>
</reference>